<dbReference type="EMBL" id="DXFW01000002">
    <property type="protein sequence ID" value="HIX04632.1"/>
    <property type="molecule type" value="Genomic_DNA"/>
</dbReference>
<dbReference type="AlphaFoldDB" id="A0A9D2AD95"/>
<evidence type="ECO:0000256" key="3">
    <source>
        <dbReference type="ARBA" id="ARBA00022777"/>
    </source>
</evidence>
<evidence type="ECO:0000256" key="1">
    <source>
        <dbReference type="ARBA" id="ARBA00022679"/>
    </source>
</evidence>
<feature type="binding site" evidence="5">
    <location>
        <position position="75"/>
    </location>
    <ligand>
        <name>ATP</name>
        <dbReference type="ChEBI" id="CHEBI:30616"/>
    </ligand>
</feature>
<feature type="compositionally biased region" description="Basic and acidic residues" evidence="6">
    <location>
        <begin position="336"/>
        <end position="352"/>
    </location>
</feature>
<dbReference type="PANTHER" id="PTHR43289">
    <property type="entry name" value="MITOGEN-ACTIVATED PROTEIN KINASE KINASE KINASE 20-RELATED"/>
    <property type="match status" value="1"/>
</dbReference>
<evidence type="ECO:0000256" key="5">
    <source>
        <dbReference type="PROSITE-ProRule" id="PRU10141"/>
    </source>
</evidence>
<dbReference type="PROSITE" id="PS00107">
    <property type="entry name" value="PROTEIN_KINASE_ATP"/>
    <property type="match status" value="1"/>
</dbReference>
<dbReference type="InterPro" id="IPR017441">
    <property type="entry name" value="Protein_kinase_ATP_BS"/>
</dbReference>
<dbReference type="CDD" id="cd14014">
    <property type="entry name" value="STKc_PknB_like"/>
    <property type="match status" value="1"/>
</dbReference>
<dbReference type="InterPro" id="IPR008266">
    <property type="entry name" value="Tyr_kinase_AS"/>
</dbReference>
<dbReference type="SMART" id="SM00219">
    <property type="entry name" value="TyrKc"/>
    <property type="match status" value="1"/>
</dbReference>
<dbReference type="InterPro" id="IPR011009">
    <property type="entry name" value="Kinase-like_dom_sf"/>
</dbReference>
<reference evidence="8" key="2">
    <citation type="submission" date="2021-04" db="EMBL/GenBank/DDBJ databases">
        <authorList>
            <person name="Gilroy R."/>
        </authorList>
    </citation>
    <scope>NUCLEOTIDE SEQUENCE</scope>
    <source>
        <strain evidence="8">2239</strain>
    </source>
</reference>
<dbReference type="InterPro" id="IPR000719">
    <property type="entry name" value="Prot_kinase_dom"/>
</dbReference>
<evidence type="ECO:0000259" key="7">
    <source>
        <dbReference type="PROSITE" id="PS50011"/>
    </source>
</evidence>
<evidence type="ECO:0000256" key="2">
    <source>
        <dbReference type="ARBA" id="ARBA00022741"/>
    </source>
</evidence>
<dbReference type="GO" id="GO:0004713">
    <property type="term" value="F:protein tyrosine kinase activity"/>
    <property type="evidence" value="ECO:0007669"/>
    <property type="project" value="InterPro"/>
</dbReference>
<dbReference type="InterPro" id="IPR020635">
    <property type="entry name" value="Tyr_kinase_cat_dom"/>
</dbReference>
<dbReference type="PROSITE" id="PS00109">
    <property type="entry name" value="PROTEIN_KINASE_TYR"/>
    <property type="match status" value="1"/>
</dbReference>
<organism evidence="8 9">
    <name type="scientific">Candidatus Allofournierella pullicola</name>
    <dbReference type="NCBI Taxonomy" id="2838596"/>
    <lineage>
        <taxon>Bacteria</taxon>
        <taxon>Bacillati</taxon>
        <taxon>Bacillota</taxon>
        <taxon>Clostridia</taxon>
        <taxon>Eubacteriales</taxon>
        <taxon>Oscillospiraceae</taxon>
        <taxon>Allofournierella</taxon>
    </lineage>
</organism>
<feature type="region of interest" description="Disordered" evidence="6">
    <location>
        <begin position="318"/>
        <end position="377"/>
    </location>
</feature>
<dbReference type="GO" id="GO:0005524">
    <property type="term" value="F:ATP binding"/>
    <property type="evidence" value="ECO:0007669"/>
    <property type="project" value="UniProtKB-UniRule"/>
</dbReference>
<dbReference type="Pfam" id="PF00069">
    <property type="entry name" value="Pkinase"/>
    <property type="match status" value="1"/>
</dbReference>
<keyword evidence="2 5" id="KW-0547">Nucleotide-binding</keyword>
<dbReference type="Gene3D" id="1.10.510.10">
    <property type="entry name" value="Transferase(Phosphotransferase) domain 1"/>
    <property type="match status" value="1"/>
</dbReference>
<name>A0A9D2AD95_9FIRM</name>
<sequence length="1120" mass="117917">MEKKFCTYCMSPVPPGGSCPVCGLTEGAYRPSPHHLPPGTVLQDRYLVGRVLGEGGFGITYIGCDLRLEMKVAIKEYYPLDRSTRNAAVSLEVTGFMGLAARSFERGKQRFLDEARTMARLAKQQVIVGVRDHFEANNTAYIVMEYIEGTTFSELARQRGGRIPPEELFAILEPLFGALSIVHENGLLHRDIAPDNLMLENGRVRLLDFGCAREASQGNETLTITLKHGYAPLEQYQQKGQGPWTDIYALCATIYFCLTGKAPPPALDRIAQDELLRPGKLGVALPPWQEAALLKGLATAPHRRFRTVEELRAALYEAPVEPAPPPPPPPPDDEKEVLPDDEKGVSSNDENKIPVNDAPGTDDTGDGPVPPAPVRSRPPWLWPAAGAAAALALAAAIWAGMALGGQNTLPVGTSGVTSLSGASQAAAGGARSWEDAVAFTGSSEEELRALLEDEDVAAVALPAGCELTVQAQDLELAKPLLVEQGACLRLFHSLTVAEGGLVRVEGTLENNGLLRTINAGAVEIGSTGTLCGDCLFWMESEADLAVEEGGSASLGDEDFDQGGLQQHFLARSEEEIFADAVYVTSWKEFRAAVTRAYTPAVVIDGDMELLLDGSWTCRVPLAISEGVTVTAKAPEGMDVFAAGLLVDSVPLLVNRGVLDCSMNVGSMITTVPSAATLLVNYGEMRGSLFLEAPGALVNYGEVTSRATQVIQTDVYTTGQWTQQGEGDQNWMNFYERTVCNMGQFTVAGENWVNLASSTRFINSGALTVEHGGRLENQALLDNSGVLQLEAGSELANNGLFLPHGTSCAGALELDEAARFGNSGLVNWMDTGSQTLACQVAEEGGRTLAFDFAGERRVADEAGLREALADGSCTLIRLEADIALAGDVTLSKGLDTGEARLTVTGGTLTLEGAGAALTGSVDLSGGALALRDGATALLAALDNCAGLALENALLACDAPLALAESQTWLGPGSYLLALKGLELEDSDLQAQDGLLRTCGSFVLKNSGVALESGELLVYNAELLVDETSSITSGENAKVEIQYNHDQYSRRLAGELTLGGDSRISAAVTVSGALVNRGTLAFGGTLTVAGSLDNQGALVAEGGAQLVVAEGGRFTGSQPVAG</sequence>
<keyword evidence="4 5" id="KW-0067">ATP-binding</keyword>
<dbReference type="Gene3D" id="3.30.200.20">
    <property type="entry name" value="Phosphorylase Kinase, domain 1"/>
    <property type="match status" value="1"/>
</dbReference>
<proteinExistence type="predicted"/>
<evidence type="ECO:0000256" key="4">
    <source>
        <dbReference type="ARBA" id="ARBA00022840"/>
    </source>
</evidence>
<dbReference type="GO" id="GO:0004674">
    <property type="term" value="F:protein serine/threonine kinase activity"/>
    <property type="evidence" value="ECO:0007669"/>
    <property type="project" value="TreeGrafter"/>
</dbReference>
<feature type="domain" description="Protein kinase" evidence="7">
    <location>
        <begin position="46"/>
        <end position="316"/>
    </location>
</feature>
<dbReference type="Proteomes" id="UP000824193">
    <property type="component" value="Unassembled WGS sequence"/>
</dbReference>
<dbReference type="PROSITE" id="PS50011">
    <property type="entry name" value="PROTEIN_KINASE_DOM"/>
    <property type="match status" value="1"/>
</dbReference>
<protein>
    <submittedName>
        <fullName evidence="8">Protein kinase</fullName>
    </submittedName>
</protein>
<comment type="caution">
    <text evidence="8">The sequence shown here is derived from an EMBL/GenBank/DDBJ whole genome shotgun (WGS) entry which is preliminary data.</text>
</comment>
<gene>
    <name evidence="8" type="ORF">H9865_00765</name>
</gene>
<dbReference type="PANTHER" id="PTHR43289:SF34">
    <property type="entry name" value="SERINE_THREONINE-PROTEIN KINASE YBDM-RELATED"/>
    <property type="match status" value="1"/>
</dbReference>
<reference evidence="8" key="1">
    <citation type="journal article" date="2021" name="PeerJ">
        <title>Extensive microbial diversity within the chicken gut microbiome revealed by metagenomics and culture.</title>
        <authorList>
            <person name="Gilroy R."/>
            <person name="Ravi A."/>
            <person name="Getino M."/>
            <person name="Pursley I."/>
            <person name="Horton D.L."/>
            <person name="Alikhan N.F."/>
            <person name="Baker D."/>
            <person name="Gharbi K."/>
            <person name="Hall N."/>
            <person name="Watson M."/>
            <person name="Adriaenssens E.M."/>
            <person name="Foster-Nyarko E."/>
            <person name="Jarju S."/>
            <person name="Secka A."/>
            <person name="Antonio M."/>
            <person name="Oren A."/>
            <person name="Chaudhuri R.R."/>
            <person name="La Ragione R."/>
            <person name="Hildebrand F."/>
            <person name="Pallen M.J."/>
        </authorList>
    </citation>
    <scope>NUCLEOTIDE SEQUENCE</scope>
    <source>
        <strain evidence="8">2239</strain>
    </source>
</reference>
<dbReference type="SUPFAM" id="SSF56112">
    <property type="entry name" value="Protein kinase-like (PK-like)"/>
    <property type="match status" value="1"/>
</dbReference>
<keyword evidence="1" id="KW-0808">Transferase</keyword>
<evidence type="ECO:0000313" key="9">
    <source>
        <dbReference type="Proteomes" id="UP000824193"/>
    </source>
</evidence>
<feature type="compositionally biased region" description="Pro residues" evidence="6">
    <location>
        <begin position="321"/>
        <end position="330"/>
    </location>
</feature>
<keyword evidence="3 8" id="KW-0418">Kinase</keyword>
<accession>A0A9D2AD95</accession>
<evidence type="ECO:0000256" key="6">
    <source>
        <dbReference type="SAM" id="MobiDB-lite"/>
    </source>
</evidence>
<evidence type="ECO:0000313" key="8">
    <source>
        <dbReference type="EMBL" id="HIX04632.1"/>
    </source>
</evidence>